<dbReference type="Proteomes" id="UP000054549">
    <property type="component" value="Unassembled WGS sequence"/>
</dbReference>
<dbReference type="EMBL" id="KN818313">
    <property type="protein sequence ID" value="KIL59588.1"/>
    <property type="molecule type" value="Genomic_DNA"/>
</dbReference>
<dbReference type="InParanoid" id="A0A0C2WTD2"/>
<evidence type="ECO:0000313" key="1">
    <source>
        <dbReference type="EMBL" id="KIL59588.1"/>
    </source>
</evidence>
<organism evidence="1 2">
    <name type="scientific">Amanita muscaria (strain Koide BX008)</name>
    <dbReference type="NCBI Taxonomy" id="946122"/>
    <lineage>
        <taxon>Eukaryota</taxon>
        <taxon>Fungi</taxon>
        <taxon>Dikarya</taxon>
        <taxon>Basidiomycota</taxon>
        <taxon>Agaricomycotina</taxon>
        <taxon>Agaricomycetes</taxon>
        <taxon>Agaricomycetidae</taxon>
        <taxon>Agaricales</taxon>
        <taxon>Pluteineae</taxon>
        <taxon>Amanitaceae</taxon>
        <taxon>Amanita</taxon>
    </lineage>
</organism>
<dbReference type="AlphaFoldDB" id="A0A0C2WTD2"/>
<keyword evidence="2" id="KW-1185">Reference proteome</keyword>
<proteinExistence type="predicted"/>
<reference evidence="1 2" key="1">
    <citation type="submission" date="2014-04" db="EMBL/GenBank/DDBJ databases">
        <title>Evolutionary Origins and Diversification of the Mycorrhizal Mutualists.</title>
        <authorList>
            <consortium name="DOE Joint Genome Institute"/>
            <consortium name="Mycorrhizal Genomics Consortium"/>
            <person name="Kohler A."/>
            <person name="Kuo A."/>
            <person name="Nagy L.G."/>
            <person name="Floudas D."/>
            <person name="Copeland A."/>
            <person name="Barry K.W."/>
            <person name="Cichocki N."/>
            <person name="Veneault-Fourrey C."/>
            <person name="LaButti K."/>
            <person name="Lindquist E.A."/>
            <person name="Lipzen A."/>
            <person name="Lundell T."/>
            <person name="Morin E."/>
            <person name="Murat C."/>
            <person name="Riley R."/>
            <person name="Ohm R."/>
            <person name="Sun H."/>
            <person name="Tunlid A."/>
            <person name="Henrissat B."/>
            <person name="Grigoriev I.V."/>
            <person name="Hibbett D.S."/>
            <person name="Martin F."/>
        </authorList>
    </citation>
    <scope>NUCLEOTIDE SEQUENCE [LARGE SCALE GENOMIC DNA]</scope>
    <source>
        <strain evidence="1 2">Koide BX008</strain>
    </source>
</reference>
<sequence>MPEGPTVGVDLGWQTLPSFCNCFRVIDLITPRREILAIRRKSKTVGEKRQACT</sequence>
<name>A0A0C2WTD2_AMAMK</name>
<gene>
    <name evidence="1" type="ORF">M378DRAFT_169093</name>
</gene>
<dbReference type="HOGENOM" id="CLU_3068189_0_0_1"/>
<accession>A0A0C2WTD2</accession>
<protein>
    <submittedName>
        <fullName evidence="1">Uncharacterized protein</fullName>
    </submittedName>
</protein>
<evidence type="ECO:0000313" key="2">
    <source>
        <dbReference type="Proteomes" id="UP000054549"/>
    </source>
</evidence>